<dbReference type="InterPro" id="IPR058605">
    <property type="entry name" value="BsaP_C"/>
</dbReference>
<keyword evidence="11" id="KW-1185">Reference proteome</keyword>
<feature type="domain" description="Biotin synthase auxiliary protein C-terminal" evidence="9">
    <location>
        <begin position="70"/>
        <end position="88"/>
    </location>
</feature>
<feature type="region of interest" description="Disordered" evidence="8">
    <location>
        <begin position="26"/>
        <end position="45"/>
    </location>
</feature>
<sequence length="91" mass="10075">MSTPHPSHATDAPYCELCGLLLQPQPTQVDASREEKHDGGHAPPSYHHSRCADLLQLEPPRYCAFCGRRLKVQVSPTGWWASCARHGRNAS</sequence>
<comment type="function">
    <text evidence="5">Required for the activity of the biotin synthase BioB.</text>
</comment>
<evidence type="ECO:0000256" key="7">
    <source>
        <dbReference type="ARBA" id="ARBA00093796"/>
    </source>
</evidence>
<evidence type="ECO:0000256" key="3">
    <source>
        <dbReference type="ARBA" id="ARBA00022756"/>
    </source>
</evidence>
<keyword evidence="2" id="KW-0479">Metal-binding</keyword>
<comment type="caution">
    <text evidence="10">The sequence shown here is derived from an EMBL/GenBank/DDBJ whole genome shotgun (WGS) entry which is preliminary data.</text>
</comment>
<keyword evidence="3" id="KW-0093">Biotin biosynthesis</keyword>
<organism evidence="10 11">
    <name type="scientific">Pseudarthrobacter enclensis</name>
    <dbReference type="NCBI Taxonomy" id="993070"/>
    <lineage>
        <taxon>Bacteria</taxon>
        <taxon>Bacillati</taxon>
        <taxon>Actinomycetota</taxon>
        <taxon>Actinomycetes</taxon>
        <taxon>Micrococcales</taxon>
        <taxon>Micrococcaceae</taxon>
        <taxon>Pseudarthrobacter</taxon>
    </lineage>
</organism>
<evidence type="ECO:0000259" key="9">
    <source>
        <dbReference type="Pfam" id="PF26519"/>
    </source>
</evidence>
<dbReference type="Proteomes" id="UP001226577">
    <property type="component" value="Unassembled WGS sequence"/>
</dbReference>
<name>A0ABT9RYB9_9MICC</name>
<dbReference type="EMBL" id="JAUSRE010000018">
    <property type="protein sequence ID" value="MDP9889628.1"/>
    <property type="molecule type" value="Genomic_DNA"/>
</dbReference>
<evidence type="ECO:0000256" key="5">
    <source>
        <dbReference type="ARBA" id="ARBA00093761"/>
    </source>
</evidence>
<reference evidence="10 11" key="1">
    <citation type="submission" date="2023-07" db="EMBL/GenBank/DDBJ databases">
        <title>Sorghum-associated microbial communities from plants grown in Nebraska, USA.</title>
        <authorList>
            <person name="Schachtman D."/>
        </authorList>
    </citation>
    <scope>NUCLEOTIDE SEQUENCE [LARGE SCALE GENOMIC DNA]</scope>
    <source>
        <strain evidence="10 11">CC222</strain>
    </source>
</reference>
<protein>
    <recommendedName>
        <fullName evidence="7">Biotin synthase auxiliary protein</fullName>
    </recommendedName>
</protein>
<gene>
    <name evidence="10" type="ORF">J2X98_003239</name>
</gene>
<feature type="compositionally biased region" description="Basic and acidic residues" evidence="8">
    <location>
        <begin position="31"/>
        <end position="40"/>
    </location>
</feature>
<evidence type="ECO:0000256" key="1">
    <source>
        <dbReference type="ARBA" id="ARBA00001915"/>
    </source>
</evidence>
<evidence type="ECO:0000313" key="10">
    <source>
        <dbReference type="EMBL" id="MDP9889628.1"/>
    </source>
</evidence>
<evidence type="ECO:0000256" key="8">
    <source>
        <dbReference type="SAM" id="MobiDB-lite"/>
    </source>
</evidence>
<evidence type="ECO:0000313" key="11">
    <source>
        <dbReference type="Proteomes" id="UP001226577"/>
    </source>
</evidence>
<proteinExistence type="inferred from homology"/>
<keyword evidence="4" id="KW-0408">Iron</keyword>
<dbReference type="Pfam" id="PF26519">
    <property type="entry name" value="BsaP"/>
    <property type="match status" value="1"/>
</dbReference>
<evidence type="ECO:0000256" key="6">
    <source>
        <dbReference type="ARBA" id="ARBA00093780"/>
    </source>
</evidence>
<comment type="cofactor">
    <cofactor evidence="1">
        <name>iron-sulfur cluster</name>
        <dbReference type="ChEBI" id="CHEBI:30408"/>
    </cofactor>
</comment>
<accession>A0ABT9RYB9</accession>
<comment type="similarity">
    <text evidence="6">Belongs to the BsaP family.</text>
</comment>
<evidence type="ECO:0000256" key="2">
    <source>
        <dbReference type="ARBA" id="ARBA00022723"/>
    </source>
</evidence>
<evidence type="ECO:0000256" key="4">
    <source>
        <dbReference type="ARBA" id="ARBA00023004"/>
    </source>
</evidence>